<dbReference type="SMART" id="SM01337">
    <property type="entry name" value="APC10"/>
    <property type="match status" value="1"/>
</dbReference>
<gene>
    <name evidence="8" type="primary">DOC1</name>
    <name evidence="8" type="ORF">MVES_002064</name>
</gene>
<feature type="region of interest" description="Disordered" evidence="6">
    <location>
        <begin position="186"/>
        <end position="211"/>
    </location>
</feature>
<dbReference type="EMBL" id="KZ454990">
    <property type="protein sequence ID" value="PKI83954.1"/>
    <property type="molecule type" value="Genomic_DNA"/>
</dbReference>
<accession>A0A2N1JBM4</accession>
<sequence length="211" mass="23821">MVRRQSSYTDLSNKHDVGSMEGTTWLLSSAKPDYGAAQLTDDSLDTLWQYVPVYGLLTAGAMENYRTWYRELFEPQGWCHFFLDTPDPFGVESSVGVEDMQPIDVFVLQICILGNHLNGKDTHIRSMKVFGPSSLDAVPPPPAASSTMQLSMERLVEQGMRTDAFQRQVLRVGYERATLQLRRIMQQHAHSAPSTRAHAPPRRSLLSHTLR</sequence>
<organism evidence="8 9">
    <name type="scientific">Malassezia vespertilionis</name>
    <dbReference type="NCBI Taxonomy" id="2020962"/>
    <lineage>
        <taxon>Eukaryota</taxon>
        <taxon>Fungi</taxon>
        <taxon>Dikarya</taxon>
        <taxon>Basidiomycota</taxon>
        <taxon>Ustilaginomycotina</taxon>
        <taxon>Malasseziomycetes</taxon>
        <taxon>Malasseziales</taxon>
        <taxon>Malasseziaceae</taxon>
        <taxon>Malassezia</taxon>
    </lineage>
</organism>
<dbReference type="AlphaFoldDB" id="A0A2N1JBM4"/>
<dbReference type="STRING" id="2020962.A0A2N1JBM4"/>
<name>A0A2N1JBM4_9BASI</name>
<evidence type="ECO:0000256" key="1">
    <source>
        <dbReference type="ARBA" id="ARBA00006762"/>
    </source>
</evidence>
<dbReference type="OrthoDB" id="24948at2759"/>
<proteinExistence type="inferred from homology"/>
<evidence type="ECO:0000256" key="4">
    <source>
        <dbReference type="ARBA" id="ARBA00022786"/>
    </source>
</evidence>
<dbReference type="InterPro" id="IPR016901">
    <property type="entry name" value="APC10/Doc1"/>
</dbReference>
<keyword evidence="4" id="KW-0833">Ubl conjugation pathway</keyword>
<dbReference type="GO" id="GO:0051301">
    <property type="term" value="P:cell division"/>
    <property type="evidence" value="ECO:0007669"/>
    <property type="project" value="UniProtKB-KW"/>
</dbReference>
<dbReference type="SUPFAM" id="SSF49785">
    <property type="entry name" value="Galactose-binding domain-like"/>
    <property type="match status" value="1"/>
</dbReference>
<evidence type="ECO:0000256" key="5">
    <source>
        <dbReference type="ARBA" id="ARBA00023306"/>
    </source>
</evidence>
<dbReference type="Pfam" id="PF03256">
    <property type="entry name" value="ANAPC10"/>
    <property type="match status" value="2"/>
</dbReference>
<keyword evidence="3" id="KW-0498">Mitosis</keyword>
<protein>
    <submittedName>
        <fullName evidence="8">Doc1p</fullName>
    </submittedName>
</protein>
<dbReference type="PANTHER" id="PTHR12936">
    <property type="entry name" value="ANAPHASE-PROMOTING COMPLEX 10"/>
    <property type="match status" value="1"/>
</dbReference>
<reference evidence="8 9" key="1">
    <citation type="submission" date="2017-10" db="EMBL/GenBank/DDBJ databases">
        <title>A novel species of cold-tolerant Malassezia isolated from bats.</title>
        <authorList>
            <person name="Lorch J.M."/>
            <person name="Palmer J.M."/>
            <person name="Vanderwolf K.J."/>
            <person name="Schmidt K.Z."/>
            <person name="Verant M.L."/>
            <person name="Weller T.J."/>
            <person name="Blehert D.S."/>
        </authorList>
    </citation>
    <scope>NUCLEOTIDE SEQUENCE [LARGE SCALE GENOMIC DNA]</scope>
    <source>
        <strain evidence="8 9">NWHC:44797-103</strain>
    </source>
</reference>
<dbReference type="GO" id="GO:0070979">
    <property type="term" value="P:protein K11-linked ubiquitination"/>
    <property type="evidence" value="ECO:0007669"/>
    <property type="project" value="TreeGrafter"/>
</dbReference>
<evidence type="ECO:0000256" key="6">
    <source>
        <dbReference type="SAM" id="MobiDB-lite"/>
    </source>
</evidence>
<evidence type="ECO:0000256" key="3">
    <source>
        <dbReference type="ARBA" id="ARBA00022776"/>
    </source>
</evidence>
<dbReference type="InterPro" id="IPR008979">
    <property type="entry name" value="Galactose-bd-like_sf"/>
</dbReference>
<comment type="similarity">
    <text evidence="1">Belongs to the APC10 family.</text>
</comment>
<dbReference type="Gene3D" id="2.60.120.260">
    <property type="entry name" value="Galactose-binding domain-like"/>
    <property type="match status" value="2"/>
</dbReference>
<dbReference type="PANTHER" id="PTHR12936:SF0">
    <property type="entry name" value="ANAPHASE-PROMOTING COMPLEX SUBUNIT 10"/>
    <property type="match status" value="1"/>
</dbReference>
<dbReference type="InterPro" id="IPR004939">
    <property type="entry name" value="APC_su10/DOC_dom"/>
</dbReference>
<dbReference type="GO" id="GO:0031145">
    <property type="term" value="P:anaphase-promoting complex-dependent catabolic process"/>
    <property type="evidence" value="ECO:0007669"/>
    <property type="project" value="InterPro"/>
</dbReference>
<keyword evidence="5" id="KW-0131">Cell cycle</keyword>
<keyword evidence="9" id="KW-1185">Reference proteome</keyword>
<feature type="domain" description="DOC" evidence="7">
    <location>
        <begin position="14"/>
        <end position="154"/>
    </location>
</feature>
<keyword evidence="2" id="KW-0132">Cell division</keyword>
<evidence type="ECO:0000313" key="8">
    <source>
        <dbReference type="EMBL" id="PKI83954.1"/>
    </source>
</evidence>
<dbReference type="GO" id="GO:0005680">
    <property type="term" value="C:anaphase-promoting complex"/>
    <property type="evidence" value="ECO:0007669"/>
    <property type="project" value="InterPro"/>
</dbReference>
<evidence type="ECO:0000259" key="7">
    <source>
        <dbReference type="SMART" id="SM01337"/>
    </source>
</evidence>
<evidence type="ECO:0000256" key="2">
    <source>
        <dbReference type="ARBA" id="ARBA00022618"/>
    </source>
</evidence>
<evidence type="ECO:0000313" key="9">
    <source>
        <dbReference type="Proteomes" id="UP000232875"/>
    </source>
</evidence>
<dbReference type="Proteomes" id="UP000232875">
    <property type="component" value="Unassembled WGS sequence"/>
</dbReference>